<evidence type="ECO:0000313" key="3">
    <source>
        <dbReference type="Proteomes" id="UP000051952"/>
    </source>
</evidence>
<name>A0A0S4JP84_BODSA</name>
<organism evidence="2 3">
    <name type="scientific">Bodo saltans</name>
    <name type="common">Flagellated protozoan</name>
    <dbReference type="NCBI Taxonomy" id="75058"/>
    <lineage>
        <taxon>Eukaryota</taxon>
        <taxon>Discoba</taxon>
        <taxon>Euglenozoa</taxon>
        <taxon>Kinetoplastea</taxon>
        <taxon>Metakinetoplastina</taxon>
        <taxon>Eubodonida</taxon>
        <taxon>Bodonidae</taxon>
        <taxon>Bodo</taxon>
    </lineage>
</organism>
<dbReference type="AlphaFoldDB" id="A0A0S4JP84"/>
<sequence length="155" mass="17743">MMRSTQALAFRATCVALNNGPTFSTGGGHNDTVDVANAYPLNDRGIRSSSPFPEPNTAVYEAYMPWTYFQPHKVDIEKLPAPEGKYYQRFTKRPWDVSSTEAIEINSRKKFMGFVAYSFLIVWAYFFMPKEKSYSGLTGPDGHWIFLPKNKPEYF</sequence>
<dbReference type="OMA" id="IYDTYMP"/>
<dbReference type="Proteomes" id="UP000051952">
    <property type="component" value="Unassembled WGS sequence"/>
</dbReference>
<evidence type="ECO:0000313" key="2">
    <source>
        <dbReference type="EMBL" id="CUG91955.1"/>
    </source>
</evidence>
<protein>
    <submittedName>
        <fullName evidence="2">Transmembrane protein, putative</fullName>
    </submittedName>
</protein>
<keyword evidence="1" id="KW-1133">Transmembrane helix</keyword>
<feature type="transmembrane region" description="Helical" evidence="1">
    <location>
        <begin position="111"/>
        <end position="128"/>
    </location>
</feature>
<reference evidence="3" key="1">
    <citation type="submission" date="2015-09" db="EMBL/GenBank/DDBJ databases">
        <authorList>
            <consortium name="Pathogen Informatics"/>
        </authorList>
    </citation>
    <scope>NUCLEOTIDE SEQUENCE [LARGE SCALE GENOMIC DNA]</scope>
    <source>
        <strain evidence="3">Lake Konstanz</strain>
    </source>
</reference>
<evidence type="ECO:0000256" key="1">
    <source>
        <dbReference type="SAM" id="Phobius"/>
    </source>
</evidence>
<keyword evidence="1 2" id="KW-0812">Transmembrane</keyword>
<proteinExistence type="predicted"/>
<dbReference type="VEuPathDB" id="TriTrypDB:BSAL_34950"/>
<dbReference type="OrthoDB" id="275048at2759"/>
<accession>A0A0S4JP84</accession>
<gene>
    <name evidence="2" type="ORF">BSAL_34950</name>
</gene>
<keyword evidence="1" id="KW-0472">Membrane</keyword>
<keyword evidence="3" id="KW-1185">Reference proteome</keyword>
<dbReference type="EMBL" id="CYKH01001984">
    <property type="protein sequence ID" value="CUG91955.1"/>
    <property type="molecule type" value="Genomic_DNA"/>
</dbReference>